<dbReference type="Proteomes" id="UP000050471">
    <property type="component" value="Unassembled WGS sequence"/>
</dbReference>
<evidence type="ECO:0000313" key="1">
    <source>
        <dbReference type="EMBL" id="KPN63235.1"/>
    </source>
</evidence>
<dbReference type="AlphaFoldDB" id="A0A0N8IBI9"/>
<evidence type="ECO:0000313" key="2">
    <source>
        <dbReference type="Proteomes" id="UP000050471"/>
    </source>
</evidence>
<organism evidence="1 2">
    <name type="scientific">Aliiroseovarius crassostreae</name>
    <dbReference type="NCBI Taxonomy" id="154981"/>
    <lineage>
        <taxon>Bacteria</taxon>
        <taxon>Pseudomonadati</taxon>
        <taxon>Pseudomonadota</taxon>
        <taxon>Alphaproteobacteria</taxon>
        <taxon>Rhodobacterales</taxon>
        <taxon>Paracoccaceae</taxon>
        <taxon>Aliiroseovarius</taxon>
    </lineage>
</organism>
<gene>
    <name evidence="1" type="ORF">AKJ29_11100</name>
</gene>
<protein>
    <submittedName>
        <fullName evidence="1">Uncharacterized protein</fullName>
    </submittedName>
</protein>
<proteinExistence type="predicted"/>
<sequence length="59" mass="6756">MDMRDEHRRDQARAAIDATLSSNEIVEIYNSAREAQIPLEKTLLVAGIHHDYHVKEVVV</sequence>
<comment type="caution">
    <text evidence="1">The sequence shown here is derived from an EMBL/GenBank/DDBJ whole genome shotgun (WGS) entry which is preliminary data.</text>
</comment>
<reference evidence="1 2" key="1">
    <citation type="submission" date="2015-09" db="EMBL/GenBank/DDBJ databases">
        <title>Draft genome sequence of Aliiroseovarius crassostreae CV919-312TSm, the causative agent of Roseovarius Oyster Disease (formerly Juvenile Oyster Disease).</title>
        <authorList>
            <person name="Kessner L."/>
            <person name="Spinard E."/>
            <person name="Nelson D."/>
        </authorList>
    </citation>
    <scope>NUCLEOTIDE SEQUENCE [LARGE SCALE GENOMIC DNA]</scope>
    <source>
        <strain evidence="1 2">CV919-312</strain>
    </source>
</reference>
<name>A0A0N8IBI9_9RHOB</name>
<accession>A0A0N8IBI9</accession>
<keyword evidence="2" id="KW-1185">Reference proteome</keyword>
<dbReference type="EMBL" id="LKBA01000006">
    <property type="protein sequence ID" value="KPN63235.1"/>
    <property type="molecule type" value="Genomic_DNA"/>
</dbReference>